<dbReference type="GO" id="GO:0015031">
    <property type="term" value="P:protein transport"/>
    <property type="evidence" value="ECO:0007669"/>
    <property type="project" value="UniProtKB-KW"/>
</dbReference>
<evidence type="ECO:0000256" key="11">
    <source>
        <dbReference type="ARBA" id="ARBA00023136"/>
    </source>
</evidence>
<feature type="domain" description="Peptidase C39" evidence="16">
    <location>
        <begin position="9"/>
        <end position="129"/>
    </location>
</feature>
<dbReference type="GO" id="GO:0043213">
    <property type="term" value="P:bacteriocin transport"/>
    <property type="evidence" value="ECO:0007669"/>
    <property type="project" value="UniProtKB-KW"/>
</dbReference>
<dbReference type="PANTHER" id="PTHR24221:SF654">
    <property type="entry name" value="ATP-BINDING CASSETTE SUB-FAMILY B MEMBER 6"/>
    <property type="match status" value="1"/>
</dbReference>
<dbReference type="InterPro" id="IPR011527">
    <property type="entry name" value="ABC1_TM_dom"/>
</dbReference>
<geneLocation type="plasmid" evidence="17">
    <name>pMRC01</name>
</geneLocation>
<evidence type="ECO:0000259" key="16">
    <source>
        <dbReference type="PROSITE" id="PS50990"/>
    </source>
</evidence>
<keyword evidence="8" id="KW-0067">ATP-binding</keyword>
<protein>
    <submittedName>
        <fullName evidence="17">Cytolysin B transport protein</fullName>
    </submittedName>
</protein>
<feature type="transmembrane region" description="Helical" evidence="13">
    <location>
        <begin position="382"/>
        <end position="401"/>
    </location>
</feature>
<dbReference type="SUPFAM" id="SSF52540">
    <property type="entry name" value="P-loop containing nucleoside triphosphate hydrolases"/>
    <property type="match status" value="1"/>
</dbReference>
<evidence type="ECO:0000259" key="14">
    <source>
        <dbReference type="PROSITE" id="PS50893"/>
    </source>
</evidence>
<sequence length="708" mass="80121">MKKLKSTFQVAQTECGLCCVRTILDYFGYETTVTKLRILKEPGRDGSSFNDIRKLLERFGVDSKLYKVKDNRIFSTLQLPIIIYWKNVHFVCVERISKKTVIIMDPSVGRTKMSLTEFFQNFSGLILIPKKNTEKFKKNTDNIINTWRKSYIWPSKTASLYMLTGILSLFIIASSLLLPLATQYSIDNLMKENFSLIKIISGLGAFSIFMFIVYYFRTMLSIKIMYNFSWNLINRAFTRILSLPAKYFTVRAPGEITYRLGAMNNIREVLGPKLVQSVLDVFSTLLLLIYCFCVSIVLGGVILSVLLVILLFLVVTNNYVTAATDKEIREGGDAQNIQLDALVSINNLKLGGYKEIYLNDWRNNYKSFLKATAKRMKIQDGYIGSSLYMIQAFMPLLLLVISLKMVQIGTISLGVALSIQTISSMIFIYANSIFNTITNLAVSTRYIELADDIFEYPLEDDSGTEKCGITFGSIVMKDVDFRYTPDSKDALKHISIDINAGQTVALVGISGSGKTTLGKIISTLFKPSKGQIFFDGVEIKNHNLDSLRKYVGYIPQEAHLHNRTIMENLLLGSNYPQQEVLNYCNSLKFLDFIQDLPMGYQTVVSEMGGNLSGGQKQRIHIARILLQKPKLLVMDEATSSLDNISQSEVYEALEKEINCTKVVIAHRLETILKADKIFVLENGRIIEQGNHDELLNNKGIYKKIYTSK</sequence>
<comment type="subcellular location">
    <subcellularLocation>
        <location evidence="1">Cell membrane</location>
        <topology evidence="1">Multi-pass membrane protein</topology>
    </subcellularLocation>
</comment>
<feature type="transmembrane region" description="Helical" evidence="13">
    <location>
        <begin position="194"/>
        <end position="216"/>
    </location>
</feature>
<keyword evidence="7" id="KW-0378">Hydrolase</keyword>
<evidence type="ECO:0000256" key="7">
    <source>
        <dbReference type="ARBA" id="ARBA00022807"/>
    </source>
</evidence>
<dbReference type="Gene3D" id="3.40.50.300">
    <property type="entry name" value="P-loop containing nucleotide triphosphate hydrolases"/>
    <property type="match status" value="1"/>
</dbReference>
<dbReference type="GO" id="GO:0005524">
    <property type="term" value="F:ATP binding"/>
    <property type="evidence" value="ECO:0007669"/>
    <property type="project" value="UniProtKB-KW"/>
</dbReference>
<feature type="transmembrane region" description="Helical" evidence="13">
    <location>
        <begin position="285"/>
        <end position="315"/>
    </location>
</feature>
<keyword evidence="17" id="KW-0614">Plasmid</keyword>
<evidence type="ECO:0000256" key="8">
    <source>
        <dbReference type="ARBA" id="ARBA00022840"/>
    </source>
</evidence>
<dbReference type="InterPro" id="IPR003593">
    <property type="entry name" value="AAA+_ATPase"/>
</dbReference>
<keyword evidence="3" id="KW-1003">Cell membrane</keyword>
<dbReference type="PANTHER" id="PTHR24221">
    <property type="entry name" value="ATP-BINDING CASSETTE SUB-FAMILY B"/>
    <property type="match status" value="1"/>
</dbReference>
<feature type="domain" description="ABC transporter" evidence="14">
    <location>
        <begin position="476"/>
        <end position="707"/>
    </location>
</feature>
<dbReference type="CDD" id="cd02425">
    <property type="entry name" value="Peptidase_C39F"/>
    <property type="match status" value="1"/>
</dbReference>
<dbReference type="InterPro" id="IPR027417">
    <property type="entry name" value="P-loop_NTPase"/>
</dbReference>
<dbReference type="InterPro" id="IPR036640">
    <property type="entry name" value="ABC1_TM_sf"/>
</dbReference>
<keyword evidence="9" id="KW-0653">Protein transport</keyword>
<dbReference type="GO" id="GO:0008234">
    <property type="term" value="F:cysteine-type peptidase activity"/>
    <property type="evidence" value="ECO:0007669"/>
    <property type="project" value="UniProtKB-KW"/>
</dbReference>
<dbReference type="GO" id="GO:0006508">
    <property type="term" value="P:proteolysis"/>
    <property type="evidence" value="ECO:0007669"/>
    <property type="project" value="UniProtKB-KW"/>
</dbReference>
<keyword evidence="4" id="KW-0645">Protease</keyword>
<evidence type="ECO:0000256" key="9">
    <source>
        <dbReference type="ARBA" id="ARBA00022927"/>
    </source>
</evidence>
<feature type="domain" description="ABC transmembrane type-1" evidence="15">
    <location>
        <begin position="163"/>
        <end position="441"/>
    </location>
</feature>
<dbReference type="Pfam" id="PF03412">
    <property type="entry name" value="Peptidase_C39"/>
    <property type="match status" value="1"/>
</dbReference>
<evidence type="ECO:0000259" key="15">
    <source>
        <dbReference type="PROSITE" id="PS50929"/>
    </source>
</evidence>
<name>O87239_9LACT</name>
<evidence type="ECO:0000256" key="12">
    <source>
        <dbReference type="ARBA" id="ARBA00043264"/>
    </source>
</evidence>
<dbReference type="InterPro" id="IPR005074">
    <property type="entry name" value="Peptidase_C39"/>
</dbReference>
<dbReference type="PROSITE" id="PS50893">
    <property type="entry name" value="ABC_TRANSPORTER_2"/>
    <property type="match status" value="1"/>
</dbReference>
<evidence type="ECO:0000256" key="6">
    <source>
        <dbReference type="ARBA" id="ARBA00022741"/>
    </source>
</evidence>
<dbReference type="MEROPS" id="C39.004"/>
<dbReference type="Gene3D" id="1.20.1560.10">
    <property type="entry name" value="ABC transporter type 1, transmembrane domain"/>
    <property type="match status" value="1"/>
</dbReference>
<dbReference type="Pfam" id="PF00664">
    <property type="entry name" value="ABC_membrane"/>
    <property type="match status" value="1"/>
</dbReference>
<keyword evidence="6" id="KW-0547">Nucleotide-binding</keyword>
<accession>O87239</accession>
<dbReference type="Gene3D" id="3.90.70.10">
    <property type="entry name" value="Cysteine proteinases"/>
    <property type="match status" value="1"/>
</dbReference>
<evidence type="ECO:0000256" key="10">
    <source>
        <dbReference type="ARBA" id="ARBA00022989"/>
    </source>
</evidence>
<dbReference type="PROSITE" id="PS50929">
    <property type="entry name" value="ABC_TM1F"/>
    <property type="match status" value="1"/>
</dbReference>
<organism evidence="17">
    <name type="scientific">Lactococcus lactis</name>
    <dbReference type="NCBI Taxonomy" id="1358"/>
    <lineage>
        <taxon>Bacteria</taxon>
        <taxon>Bacillati</taxon>
        <taxon>Bacillota</taxon>
        <taxon>Bacilli</taxon>
        <taxon>Lactobacillales</taxon>
        <taxon>Streptococcaceae</taxon>
        <taxon>Lactococcus</taxon>
    </lineage>
</organism>
<dbReference type="GO" id="GO:0005886">
    <property type="term" value="C:plasma membrane"/>
    <property type="evidence" value="ECO:0007669"/>
    <property type="project" value="UniProtKB-SubCell"/>
</dbReference>
<dbReference type="RefSeq" id="WP_010890645.1">
    <property type="nucleotide sequence ID" value="NC_001949.1"/>
</dbReference>
<dbReference type="AlphaFoldDB" id="O87239"/>
<dbReference type="EMBL" id="AE001272">
    <property type="protein sequence ID" value="AAC56012.1"/>
    <property type="molecule type" value="Genomic_DNA"/>
</dbReference>
<keyword evidence="10 13" id="KW-1133">Transmembrane helix</keyword>
<reference evidence="17" key="1">
    <citation type="journal article" date="1998" name="Mol. Microbiol.">
        <title>Sequence and analysis of the 60 kb conjugative, bacteriocin-producing plasmid pMRC01 from Lactococcus lactis DPC3147.</title>
        <authorList>
            <person name="Dougherty B.A."/>
            <person name="Hill C."/>
            <person name="Weidman J.F."/>
            <person name="Richardson D.R."/>
            <person name="Venter J.C."/>
            <person name="Ross R.P."/>
        </authorList>
    </citation>
    <scope>NUCLEOTIDE SEQUENCE [LARGE SCALE GENOMIC DNA]</scope>
    <source>
        <strain evidence="17">DPC3147</strain>
        <plasmid evidence="17">pMRC01</plasmid>
    </source>
</reference>
<dbReference type="SMART" id="SM00382">
    <property type="entry name" value="AAA"/>
    <property type="match status" value="1"/>
</dbReference>
<proteinExistence type="predicted"/>
<evidence type="ECO:0000256" key="13">
    <source>
        <dbReference type="SAM" id="Phobius"/>
    </source>
</evidence>
<dbReference type="PROSITE" id="PS50990">
    <property type="entry name" value="PEPTIDASE_C39"/>
    <property type="match status" value="1"/>
</dbReference>
<keyword evidence="7" id="KW-0788">Thiol protease</keyword>
<dbReference type="GO" id="GO:0016887">
    <property type="term" value="F:ATP hydrolysis activity"/>
    <property type="evidence" value="ECO:0007669"/>
    <property type="project" value="InterPro"/>
</dbReference>
<feature type="transmembrane region" description="Helical" evidence="13">
    <location>
        <begin position="158"/>
        <end position="182"/>
    </location>
</feature>
<evidence type="ECO:0000256" key="4">
    <source>
        <dbReference type="ARBA" id="ARBA00022670"/>
    </source>
</evidence>
<keyword evidence="5 13" id="KW-0812">Transmembrane</keyword>
<keyword evidence="2" id="KW-0813">Transport</keyword>
<feature type="transmembrane region" description="Helical" evidence="13">
    <location>
        <begin position="408"/>
        <end position="430"/>
    </location>
</feature>
<dbReference type="InterPro" id="IPR003439">
    <property type="entry name" value="ABC_transporter-like_ATP-bd"/>
</dbReference>
<evidence type="ECO:0000256" key="2">
    <source>
        <dbReference type="ARBA" id="ARBA00022448"/>
    </source>
</evidence>
<keyword evidence="12" id="KW-0080">Bacteriocin transport</keyword>
<dbReference type="SUPFAM" id="SSF90123">
    <property type="entry name" value="ABC transporter transmembrane region"/>
    <property type="match status" value="1"/>
</dbReference>
<dbReference type="InterPro" id="IPR039421">
    <property type="entry name" value="Type_1_exporter"/>
</dbReference>
<dbReference type="Pfam" id="PF00005">
    <property type="entry name" value="ABC_tran"/>
    <property type="match status" value="1"/>
</dbReference>
<dbReference type="GO" id="GO:0140359">
    <property type="term" value="F:ABC-type transporter activity"/>
    <property type="evidence" value="ECO:0007669"/>
    <property type="project" value="InterPro"/>
</dbReference>
<dbReference type="GO" id="GO:0034040">
    <property type="term" value="F:ATPase-coupled lipid transmembrane transporter activity"/>
    <property type="evidence" value="ECO:0007669"/>
    <property type="project" value="TreeGrafter"/>
</dbReference>
<evidence type="ECO:0000313" key="17">
    <source>
        <dbReference type="EMBL" id="AAC56012.1"/>
    </source>
</evidence>
<evidence type="ECO:0000256" key="5">
    <source>
        <dbReference type="ARBA" id="ARBA00022692"/>
    </source>
</evidence>
<evidence type="ECO:0000256" key="1">
    <source>
        <dbReference type="ARBA" id="ARBA00004651"/>
    </source>
</evidence>
<dbReference type="InterPro" id="IPR033839">
    <property type="entry name" value="Lacticin_481_peptidase"/>
</dbReference>
<keyword evidence="11 13" id="KW-0472">Membrane</keyword>
<dbReference type="FunFam" id="3.40.50.300:FF:000299">
    <property type="entry name" value="ABC transporter ATP-binding protein/permease"/>
    <property type="match status" value="1"/>
</dbReference>
<gene>
    <name evidence="17" type="primary">ORF00038</name>
</gene>
<dbReference type="PIR" id="T43109">
    <property type="entry name" value="T43109"/>
</dbReference>
<evidence type="ECO:0000256" key="3">
    <source>
        <dbReference type="ARBA" id="ARBA00022475"/>
    </source>
</evidence>